<keyword evidence="5 6" id="KW-0472">Membrane</keyword>
<dbReference type="EMBL" id="CP000559">
    <property type="protein sequence ID" value="ABN06290.1"/>
    <property type="molecule type" value="Genomic_DNA"/>
</dbReference>
<dbReference type="Proteomes" id="UP000000365">
    <property type="component" value="Chromosome"/>
</dbReference>
<gene>
    <name evidence="7" type="ordered locus">Mlab_0113</name>
</gene>
<feature type="transmembrane region" description="Helical" evidence="6">
    <location>
        <begin position="12"/>
        <end position="45"/>
    </location>
</feature>
<dbReference type="STRING" id="410358.Mlab_0113"/>
<accession>A2SPN4</accession>
<feature type="transmembrane region" description="Helical" evidence="6">
    <location>
        <begin position="222"/>
        <end position="251"/>
    </location>
</feature>
<evidence type="ECO:0008006" key="9">
    <source>
        <dbReference type="Google" id="ProtNLM"/>
    </source>
</evidence>
<evidence type="ECO:0000256" key="3">
    <source>
        <dbReference type="ARBA" id="ARBA00022692"/>
    </source>
</evidence>
<evidence type="ECO:0000256" key="6">
    <source>
        <dbReference type="SAM" id="Phobius"/>
    </source>
</evidence>
<dbReference type="AlphaFoldDB" id="A2SPN4"/>
<protein>
    <recommendedName>
        <fullName evidence="9">Permease</fullName>
    </recommendedName>
</protein>
<dbReference type="HOGENOM" id="CLU_052137_0_0_2"/>
<evidence type="ECO:0000256" key="4">
    <source>
        <dbReference type="ARBA" id="ARBA00022989"/>
    </source>
</evidence>
<dbReference type="PANTHER" id="PTHR21716:SF4">
    <property type="entry name" value="TRANSMEMBRANE PROTEIN 245"/>
    <property type="match status" value="1"/>
</dbReference>
<feature type="transmembrane region" description="Helical" evidence="6">
    <location>
        <begin position="298"/>
        <end position="324"/>
    </location>
</feature>
<evidence type="ECO:0000256" key="1">
    <source>
        <dbReference type="ARBA" id="ARBA00004141"/>
    </source>
</evidence>
<dbReference type="RefSeq" id="WP_011832491.1">
    <property type="nucleotide sequence ID" value="NC_008942.1"/>
</dbReference>
<dbReference type="GeneID" id="25393669"/>
<proteinExistence type="inferred from homology"/>
<feature type="transmembrane region" description="Helical" evidence="6">
    <location>
        <begin position="57"/>
        <end position="83"/>
    </location>
</feature>
<dbReference type="Pfam" id="PF01594">
    <property type="entry name" value="AI-2E_transport"/>
    <property type="match status" value="1"/>
</dbReference>
<dbReference type="eggNOG" id="arCOG02642">
    <property type="taxonomic scope" value="Archaea"/>
</dbReference>
<comment type="subcellular location">
    <subcellularLocation>
        <location evidence="1">Membrane</location>
        <topology evidence="1">Multi-pass membrane protein</topology>
    </subcellularLocation>
</comment>
<keyword evidence="8" id="KW-1185">Reference proteome</keyword>
<dbReference type="OrthoDB" id="137390at2157"/>
<evidence type="ECO:0000313" key="8">
    <source>
        <dbReference type="Proteomes" id="UP000000365"/>
    </source>
</evidence>
<dbReference type="KEGG" id="mla:Mlab_0113"/>
<keyword evidence="4 6" id="KW-1133">Transmembrane helix</keyword>
<name>A2SPN4_METLZ</name>
<feature type="transmembrane region" description="Helical" evidence="6">
    <location>
        <begin position="258"/>
        <end position="278"/>
    </location>
</feature>
<organism evidence="7 8">
    <name type="scientific">Methanocorpusculum labreanum (strain ATCC 43576 / DSM 4855 / Z)</name>
    <dbReference type="NCBI Taxonomy" id="410358"/>
    <lineage>
        <taxon>Archaea</taxon>
        <taxon>Methanobacteriati</taxon>
        <taxon>Methanobacteriota</taxon>
        <taxon>Stenosarchaea group</taxon>
        <taxon>Methanomicrobia</taxon>
        <taxon>Methanomicrobiales</taxon>
        <taxon>Methanocorpusculaceae</taxon>
        <taxon>Methanocorpusculum</taxon>
    </lineage>
</organism>
<feature type="transmembrane region" description="Helical" evidence="6">
    <location>
        <begin position="129"/>
        <end position="158"/>
    </location>
</feature>
<comment type="similarity">
    <text evidence="2">Belongs to the autoinducer-2 exporter (AI-2E) (TC 2.A.86) family.</text>
</comment>
<feature type="transmembrane region" description="Helical" evidence="6">
    <location>
        <begin position="194"/>
        <end position="216"/>
    </location>
</feature>
<dbReference type="GO" id="GO:0016020">
    <property type="term" value="C:membrane"/>
    <property type="evidence" value="ECO:0007669"/>
    <property type="project" value="UniProtKB-SubCell"/>
</dbReference>
<reference evidence="7 8" key="1">
    <citation type="journal article" date="2009" name="Stand. Genomic Sci.">
        <title>Complete genome sequence of Methanocorpusculum labreanum type strain Z.</title>
        <authorList>
            <person name="Anderson I.J."/>
            <person name="Sieprawska-Lupa M."/>
            <person name="Goltsman E."/>
            <person name="Lapidus A."/>
            <person name="Copeland A."/>
            <person name="Glavina Del Rio T."/>
            <person name="Tice H."/>
            <person name="Dalin E."/>
            <person name="Barry K."/>
            <person name="Pitluck S."/>
            <person name="Hauser L."/>
            <person name="Land M."/>
            <person name="Lucas S."/>
            <person name="Richardson P."/>
            <person name="Whitman W.B."/>
            <person name="Kyrpides N.C."/>
        </authorList>
    </citation>
    <scope>NUCLEOTIDE SEQUENCE [LARGE SCALE GENOMIC DNA]</scope>
    <source>
        <strain evidence="8">ATCC 43576 / DSM 4855 / Z</strain>
    </source>
</reference>
<dbReference type="InterPro" id="IPR002549">
    <property type="entry name" value="AI-2E-like"/>
</dbReference>
<evidence type="ECO:0000256" key="2">
    <source>
        <dbReference type="ARBA" id="ARBA00009773"/>
    </source>
</evidence>
<evidence type="ECO:0000313" key="7">
    <source>
        <dbReference type="EMBL" id="ABN06290.1"/>
    </source>
</evidence>
<evidence type="ECO:0000256" key="5">
    <source>
        <dbReference type="ARBA" id="ARBA00023136"/>
    </source>
</evidence>
<sequence>MNIPQYARDHFSLILVVLIFLAILVVSWNYIFLFILALSVAVVFLPLHRKMIKRIPAPFSAGILTTFVLAVIIGICVGIVVVVSSDFEYFMSIFQTIINTVTNMLHLTDGNDFSLKIVDEVKNILLTMFPSFALSAAQMIPAVIIDMILFYSLVYLSIICGDRIWADLCSVIPAGSMDNVLLMAKKTKDILFSIYVVHVFIAFLTFFLAYAFFLLLGYGHEIFFSTMCALFALIPVLGPLMVIIFVGIYALCLGDIRGVILTATLGYFLTCVLTDLIIRPKLTGKRVKIRPMLMFVGFFGGAMAMGLLGFVLGPVLLILGLTAYEIFIKEGRKKNASEIMYEETKV</sequence>
<dbReference type="PANTHER" id="PTHR21716">
    <property type="entry name" value="TRANSMEMBRANE PROTEIN"/>
    <property type="match status" value="1"/>
</dbReference>
<keyword evidence="3 6" id="KW-0812">Transmembrane</keyword>